<dbReference type="STRING" id="35622.SAMN04489764_1118"/>
<dbReference type="OrthoDB" id="4558943at2"/>
<dbReference type="InterPro" id="IPR007278">
    <property type="entry name" value="DUF397"/>
</dbReference>
<evidence type="ECO:0000259" key="1">
    <source>
        <dbReference type="Pfam" id="PF04149"/>
    </source>
</evidence>
<evidence type="ECO:0000313" key="2">
    <source>
        <dbReference type="EMBL" id="SDQ55279.1"/>
    </source>
</evidence>
<dbReference type="RefSeq" id="WP_093258077.1">
    <property type="nucleotide sequence ID" value="NZ_FNKK01000002.1"/>
</dbReference>
<dbReference type="AlphaFoldDB" id="A0A1H1BTQ8"/>
<proteinExistence type="predicted"/>
<name>A0A1H1BTQ8_9ACTN</name>
<feature type="domain" description="DUF397" evidence="1">
    <location>
        <begin position="15"/>
        <end position="68"/>
    </location>
</feature>
<sequence length="77" mass="8355">MDEVVNGMAANRLTASWRKSRYSNPNGNCVEVAALRTGEIAMRNSRHPDGPALIYTPAEIAAFIAGVKDGEFDYLIA</sequence>
<protein>
    <recommendedName>
        <fullName evidence="1">DUF397 domain-containing protein</fullName>
    </recommendedName>
</protein>
<organism evidence="2 3">
    <name type="scientific">Thermostaphylospora chromogena</name>
    <dbReference type="NCBI Taxonomy" id="35622"/>
    <lineage>
        <taxon>Bacteria</taxon>
        <taxon>Bacillati</taxon>
        <taxon>Actinomycetota</taxon>
        <taxon>Actinomycetes</taxon>
        <taxon>Streptosporangiales</taxon>
        <taxon>Thermomonosporaceae</taxon>
        <taxon>Thermostaphylospora</taxon>
    </lineage>
</organism>
<accession>A0A1H1BTQ8</accession>
<evidence type="ECO:0000313" key="3">
    <source>
        <dbReference type="Proteomes" id="UP000217103"/>
    </source>
</evidence>
<dbReference type="Proteomes" id="UP000217103">
    <property type="component" value="Unassembled WGS sequence"/>
</dbReference>
<dbReference type="EMBL" id="FNKK01000002">
    <property type="protein sequence ID" value="SDQ55279.1"/>
    <property type="molecule type" value="Genomic_DNA"/>
</dbReference>
<dbReference type="Pfam" id="PF04149">
    <property type="entry name" value="DUF397"/>
    <property type="match status" value="1"/>
</dbReference>
<gene>
    <name evidence="2" type="ORF">SAMN04489764_1118</name>
</gene>
<keyword evidence="3" id="KW-1185">Reference proteome</keyword>
<reference evidence="2 3" key="1">
    <citation type="submission" date="2016-10" db="EMBL/GenBank/DDBJ databases">
        <authorList>
            <person name="de Groot N.N."/>
        </authorList>
    </citation>
    <scope>NUCLEOTIDE SEQUENCE [LARGE SCALE GENOMIC DNA]</scope>
    <source>
        <strain evidence="2 3">DSM 43794</strain>
    </source>
</reference>